<protein>
    <submittedName>
        <fullName evidence="1">Uncharacterized protein</fullName>
    </submittedName>
</protein>
<dbReference type="PANTHER" id="PTHR10039:SF16">
    <property type="entry name" value="GPI INOSITOL-DEACYLASE"/>
    <property type="match status" value="1"/>
</dbReference>
<dbReference type="EMBL" id="JAGTJQ010000012">
    <property type="protein sequence ID" value="KAH7016218.1"/>
    <property type="molecule type" value="Genomic_DNA"/>
</dbReference>
<comment type="caution">
    <text evidence="1">The sequence shown here is derived from an EMBL/GenBank/DDBJ whole genome shotgun (WGS) entry which is preliminary data.</text>
</comment>
<sequence length="284" mass="32157">MVVRELELVKPSMMLDTLTKMPPGLVPFYDKMMEKVQEQPQEDVQQCIRMLSMPTIAYRPLTLEELGSLSLPQAHTSTPHEGDVKWYIERCSAFLTVTEDGFVHLLHQSVKDYFAHSPETTLGSSLAALHHEMALKSIAGMQRTLRRNVYNLDHDGAPVPTRSPNPDPLASVRYSCINWVNHLIDSSSNPEDFADHGLADRFLRSSFLHWLEALSLLRNLSSGITILSNLLSQLQVSPKASVDSTDTDDYKATGESSQFFDLIRDMLRFVRYHKHASGEECWPE</sequence>
<evidence type="ECO:0000313" key="2">
    <source>
        <dbReference type="Proteomes" id="UP000756346"/>
    </source>
</evidence>
<dbReference type="Proteomes" id="UP000756346">
    <property type="component" value="Unassembled WGS sequence"/>
</dbReference>
<dbReference type="RefSeq" id="XP_046005842.1">
    <property type="nucleotide sequence ID" value="XM_046157392.1"/>
</dbReference>
<reference evidence="1" key="1">
    <citation type="journal article" date="2021" name="Nat. Commun.">
        <title>Genetic determinants of endophytism in the Arabidopsis root mycobiome.</title>
        <authorList>
            <person name="Mesny F."/>
            <person name="Miyauchi S."/>
            <person name="Thiergart T."/>
            <person name="Pickel B."/>
            <person name="Atanasova L."/>
            <person name="Karlsson M."/>
            <person name="Huettel B."/>
            <person name="Barry K.W."/>
            <person name="Haridas S."/>
            <person name="Chen C."/>
            <person name="Bauer D."/>
            <person name="Andreopoulos W."/>
            <person name="Pangilinan J."/>
            <person name="LaButti K."/>
            <person name="Riley R."/>
            <person name="Lipzen A."/>
            <person name="Clum A."/>
            <person name="Drula E."/>
            <person name="Henrissat B."/>
            <person name="Kohler A."/>
            <person name="Grigoriev I.V."/>
            <person name="Martin F.M."/>
            <person name="Hacquard S."/>
        </authorList>
    </citation>
    <scope>NUCLEOTIDE SEQUENCE</scope>
    <source>
        <strain evidence="1">MPI-CAGE-CH-0230</strain>
    </source>
</reference>
<gene>
    <name evidence="1" type="ORF">B0I36DRAFT_355055</name>
</gene>
<name>A0A9P8XTF7_9PEZI</name>
<accession>A0A9P8XTF7</accession>
<keyword evidence="2" id="KW-1185">Reference proteome</keyword>
<proteinExistence type="predicted"/>
<dbReference type="PANTHER" id="PTHR10039">
    <property type="entry name" value="AMELOGENIN"/>
    <property type="match status" value="1"/>
</dbReference>
<dbReference type="OrthoDB" id="538223at2759"/>
<dbReference type="GeneID" id="70186938"/>
<evidence type="ECO:0000313" key="1">
    <source>
        <dbReference type="EMBL" id="KAH7016218.1"/>
    </source>
</evidence>
<organism evidence="1 2">
    <name type="scientific">Microdochium trichocladiopsis</name>
    <dbReference type="NCBI Taxonomy" id="1682393"/>
    <lineage>
        <taxon>Eukaryota</taxon>
        <taxon>Fungi</taxon>
        <taxon>Dikarya</taxon>
        <taxon>Ascomycota</taxon>
        <taxon>Pezizomycotina</taxon>
        <taxon>Sordariomycetes</taxon>
        <taxon>Xylariomycetidae</taxon>
        <taxon>Xylariales</taxon>
        <taxon>Microdochiaceae</taxon>
        <taxon>Microdochium</taxon>
    </lineage>
</organism>
<dbReference type="AlphaFoldDB" id="A0A9P8XTF7"/>